<evidence type="ECO:0000259" key="1">
    <source>
        <dbReference type="PROSITE" id="PS50191"/>
    </source>
</evidence>
<accession>A0A0S2Z393</accession>
<dbReference type="EMBL" id="KT943562">
    <property type="protein sequence ID" value="ALQ33320.1"/>
    <property type="molecule type" value="mRNA"/>
</dbReference>
<name>A0A0S2Z393_MANSE</name>
<dbReference type="Pfam" id="PF00650">
    <property type="entry name" value="CRAL_TRIO"/>
    <property type="match status" value="1"/>
</dbReference>
<dbReference type="CDD" id="cd00170">
    <property type="entry name" value="SEC14"/>
    <property type="match status" value="1"/>
</dbReference>
<reference evidence="2" key="1">
    <citation type="journal article" date="2015" name="Insect Biochem. Mol. Biol.">
        <title>Molecular evolution and expression of the CRAL_TRIO protein family in insects.</title>
        <authorList>
            <person name="Smith G."/>
            <person name="Briscoe A.D."/>
        </authorList>
    </citation>
    <scope>NUCLEOTIDE SEQUENCE</scope>
</reference>
<dbReference type="AlphaFoldDB" id="A0A0S2Z393"/>
<gene>
    <name evidence="3" type="ORF">O3G_MSEX010230</name>
</gene>
<feature type="domain" description="CRAL-TRIO" evidence="1">
    <location>
        <begin position="99"/>
        <end position="258"/>
    </location>
</feature>
<evidence type="ECO:0000313" key="3">
    <source>
        <dbReference type="EMBL" id="KAG6457316.1"/>
    </source>
</evidence>
<proteinExistence type="evidence at transcript level"/>
<dbReference type="PRINTS" id="PR00180">
    <property type="entry name" value="CRETINALDHBP"/>
</dbReference>
<dbReference type="SMART" id="SM00516">
    <property type="entry name" value="SEC14"/>
    <property type="match status" value="1"/>
</dbReference>
<evidence type="ECO:0000313" key="4">
    <source>
        <dbReference type="Proteomes" id="UP000791440"/>
    </source>
</evidence>
<dbReference type="OrthoDB" id="7422178at2759"/>
<keyword evidence="4" id="KW-1185">Reference proteome</keyword>
<dbReference type="PROSITE" id="PS50191">
    <property type="entry name" value="CRAL_TRIO"/>
    <property type="match status" value="1"/>
</dbReference>
<reference evidence="3" key="2">
    <citation type="journal article" date="2016" name="Insect Biochem. Mol. Biol.">
        <title>Multifaceted biological insights from a draft genome sequence of the tobacco hornworm moth, Manduca sexta.</title>
        <authorList>
            <person name="Kanost M.R."/>
            <person name="Arrese E.L."/>
            <person name="Cao X."/>
            <person name="Chen Y.R."/>
            <person name="Chellapilla S."/>
            <person name="Goldsmith M.R."/>
            <person name="Grosse-Wilde E."/>
            <person name="Heckel D.G."/>
            <person name="Herndon N."/>
            <person name="Jiang H."/>
            <person name="Papanicolaou A."/>
            <person name="Qu J."/>
            <person name="Soulages J.L."/>
            <person name="Vogel H."/>
            <person name="Walters J."/>
            <person name="Waterhouse R.M."/>
            <person name="Ahn S.J."/>
            <person name="Almeida F.C."/>
            <person name="An C."/>
            <person name="Aqrawi P."/>
            <person name="Bretschneider A."/>
            <person name="Bryant W.B."/>
            <person name="Bucks S."/>
            <person name="Chao H."/>
            <person name="Chevignon G."/>
            <person name="Christen J.M."/>
            <person name="Clarke D.F."/>
            <person name="Dittmer N.T."/>
            <person name="Ferguson L.C.F."/>
            <person name="Garavelou S."/>
            <person name="Gordon K.H.J."/>
            <person name="Gunaratna R.T."/>
            <person name="Han Y."/>
            <person name="Hauser F."/>
            <person name="He Y."/>
            <person name="Heidel-Fischer H."/>
            <person name="Hirsh A."/>
            <person name="Hu Y."/>
            <person name="Jiang H."/>
            <person name="Kalra D."/>
            <person name="Klinner C."/>
            <person name="Konig C."/>
            <person name="Kovar C."/>
            <person name="Kroll A.R."/>
            <person name="Kuwar S.S."/>
            <person name="Lee S.L."/>
            <person name="Lehman R."/>
            <person name="Li K."/>
            <person name="Li Z."/>
            <person name="Liang H."/>
            <person name="Lovelace S."/>
            <person name="Lu Z."/>
            <person name="Mansfield J.H."/>
            <person name="McCulloch K.J."/>
            <person name="Mathew T."/>
            <person name="Morton B."/>
            <person name="Muzny D.M."/>
            <person name="Neunemann D."/>
            <person name="Ongeri F."/>
            <person name="Pauchet Y."/>
            <person name="Pu L.L."/>
            <person name="Pyrousis I."/>
            <person name="Rao X.J."/>
            <person name="Redding A."/>
            <person name="Roesel C."/>
            <person name="Sanchez-Gracia A."/>
            <person name="Schaack S."/>
            <person name="Shukla A."/>
            <person name="Tetreau G."/>
            <person name="Wang Y."/>
            <person name="Xiong G.H."/>
            <person name="Traut W."/>
            <person name="Walsh T.K."/>
            <person name="Worley K.C."/>
            <person name="Wu D."/>
            <person name="Wu W."/>
            <person name="Wu Y.Q."/>
            <person name="Zhang X."/>
            <person name="Zou Z."/>
            <person name="Zucker H."/>
            <person name="Briscoe A.D."/>
            <person name="Burmester T."/>
            <person name="Clem R.J."/>
            <person name="Feyereisen R."/>
            <person name="Grimmelikhuijzen C.J.P."/>
            <person name="Hamodrakas S.J."/>
            <person name="Hansson B.S."/>
            <person name="Huguet E."/>
            <person name="Jermiin L.S."/>
            <person name="Lan Q."/>
            <person name="Lehman H.K."/>
            <person name="Lorenzen M."/>
            <person name="Merzendorfer H."/>
            <person name="Michalopoulos I."/>
            <person name="Morton D.B."/>
            <person name="Muthukrishnan S."/>
            <person name="Oakeshott J.G."/>
            <person name="Palmer W."/>
            <person name="Park Y."/>
            <person name="Passarelli A.L."/>
            <person name="Rozas J."/>
            <person name="Schwartz L.M."/>
            <person name="Smith W."/>
            <person name="Southgate A."/>
            <person name="Vilcinskas A."/>
            <person name="Vogt R."/>
            <person name="Wang P."/>
            <person name="Werren J."/>
            <person name="Yu X.Q."/>
            <person name="Zhou J.J."/>
            <person name="Brown S.J."/>
            <person name="Scherer S.E."/>
            <person name="Richards S."/>
            <person name="Blissard G.W."/>
        </authorList>
    </citation>
    <scope>NUCLEOTIDE SEQUENCE</scope>
</reference>
<dbReference type="Gene3D" id="3.40.525.10">
    <property type="entry name" value="CRAL-TRIO lipid binding domain"/>
    <property type="match status" value="1"/>
</dbReference>
<dbReference type="SUPFAM" id="SSF52087">
    <property type="entry name" value="CRAL/TRIO domain"/>
    <property type="match status" value="1"/>
</dbReference>
<feature type="non-terminal residue" evidence="2">
    <location>
        <position position="312"/>
    </location>
</feature>
<dbReference type="Proteomes" id="UP000791440">
    <property type="component" value="Unassembled WGS sequence"/>
</dbReference>
<dbReference type="GO" id="GO:1902936">
    <property type="term" value="F:phosphatidylinositol bisphosphate binding"/>
    <property type="evidence" value="ECO:0007669"/>
    <property type="project" value="TreeGrafter"/>
</dbReference>
<dbReference type="GO" id="GO:0016020">
    <property type="term" value="C:membrane"/>
    <property type="evidence" value="ECO:0007669"/>
    <property type="project" value="TreeGrafter"/>
</dbReference>
<reference evidence="3" key="3">
    <citation type="submission" date="2020-12" db="EMBL/GenBank/DDBJ databases">
        <authorList>
            <person name="Kanost M."/>
        </authorList>
    </citation>
    <scope>NUCLEOTIDE SEQUENCE</scope>
</reference>
<sequence length="312" mass="36482">MEELPRDKILTYNPDTLKAVRYEFNLENPGRLEEAINILEDWIKKQDHFVKKDFDREYLERTIVTTKGLVERAKARMDKLCTFKTLLPNFFQILEEKRHQSIAEKLSHAHLPKLTDDHYRVYVLKIHSDEVTASDIFDYYRNLIIISEYMKAHDYCNGFILVLDYRDTNVMSLATKLNPSDLRQALAVMMDGYGMRVKGIHMITPSKMVDALVTVFKQVLSAKVASRIHVHKSVETLYDYVPKSMLPSEFDGDGKSLRELHQQWIEVITSEEFTQYLKEMNTATTNEAYRQTDKFNEQYLGMPGSFRTLSVD</sequence>
<dbReference type="EMBL" id="JH668543">
    <property type="protein sequence ID" value="KAG6457316.1"/>
    <property type="molecule type" value="Genomic_DNA"/>
</dbReference>
<dbReference type="InterPro" id="IPR036865">
    <property type="entry name" value="CRAL-TRIO_dom_sf"/>
</dbReference>
<dbReference type="PANTHER" id="PTHR10174">
    <property type="entry name" value="ALPHA-TOCOPHEROL TRANSFER PROTEIN-RELATED"/>
    <property type="match status" value="1"/>
</dbReference>
<protein>
    <submittedName>
        <fullName evidence="2">CRAL-TRIO domain-containing protein</fullName>
    </submittedName>
</protein>
<dbReference type="PANTHER" id="PTHR10174:SF222">
    <property type="entry name" value="GH10083P-RELATED"/>
    <property type="match status" value="1"/>
</dbReference>
<organism evidence="2">
    <name type="scientific">Manduca sexta</name>
    <name type="common">Tobacco hawkmoth</name>
    <name type="synonym">Tobacco hornworm</name>
    <dbReference type="NCBI Taxonomy" id="7130"/>
    <lineage>
        <taxon>Eukaryota</taxon>
        <taxon>Metazoa</taxon>
        <taxon>Ecdysozoa</taxon>
        <taxon>Arthropoda</taxon>
        <taxon>Hexapoda</taxon>
        <taxon>Insecta</taxon>
        <taxon>Pterygota</taxon>
        <taxon>Neoptera</taxon>
        <taxon>Endopterygota</taxon>
        <taxon>Lepidoptera</taxon>
        <taxon>Glossata</taxon>
        <taxon>Ditrysia</taxon>
        <taxon>Bombycoidea</taxon>
        <taxon>Sphingidae</taxon>
        <taxon>Sphinginae</taxon>
        <taxon>Sphingini</taxon>
        <taxon>Manduca</taxon>
    </lineage>
</organism>
<evidence type="ECO:0000313" key="2">
    <source>
        <dbReference type="EMBL" id="ALQ33320.1"/>
    </source>
</evidence>
<dbReference type="SUPFAM" id="SSF46938">
    <property type="entry name" value="CRAL/TRIO N-terminal domain"/>
    <property type="match status" value="1"/>
</dbReference>
<dbReference type="InterPro" id="IPR036273">
    <property type="entry name" value="CRAL/TRIO_N_dom_sf"/>
</dbReference>
<dbReference type="InterPro" id="IPR001251">
    <property type="entry name" value="CRAL-TRIO_dom"/>
</dbReference>